<dbReference type="InterPro" id="IPR053838">
    <property type="entry name" value="DUF6925"/>
</dbReference>
<reference evidence="1" key="1">
    <citation type="submission" date="2020-09" db="EMBL/GenBank/DDBJ databases">
        <title>Bosea spartocytisi sp. nov. a root nodule endophyte of Spartocytisus supranubius in the high mountain ecosystem fo the Teide National Park (Canary Islands, Spain).</title>
        <authorList>
            <person name="Pulido-Suarez L."/>
            <person name="Peix A."/>
            <person name="Igual J.M."/>
            <person name="Socas-Perez N."/>
            <person name="Velazquez E."/>
            <person name="Flores-Felix J.D."/>
            <person name="Leon-Barrios M."/>
        </authorList>
    </citation>
    <scope>NUCLEOTIDE SEQUENCE</scope>
    <source>
        <strain evidence="1">SSUT16</strain>
    </source>
</reference>
<dbReference type="EMBL" id="JACXWY010000009">
    <property type="protein sequence ID" value="MBD3847281.1"/>
    <property type="molecule type" value="Genomic_DNA"/>
</dbReference>
<keyword evidence="2" id="KW-1185">Reference proteome</keyword>
<accession>A0A927E9M5</accession>
<evidence type="ECO:0000313" key="1">
    <source>
        <dbReference type="EMBL" id="MBD3847281.1"/>
    </source>
</evidence>
<name>A0A927E9M5_9HYPH</name>
<dbReference type="Pfam" id="PF21973">
    <property type="entry name" value="DUF6925"/>
    <property type="match status" value="1"/>
</dbReference>
<evidence type="ECO:0000313" key="2">
    <source>
        <dbReference type="Proteomes" id="UP000619295"/>
    </source>
</evidence>
<gene>
    <name evidence="1" type="ORF">IED13_16340</name>
</gene>
<dbReference type="Proteomes" id="UP000619295">
    <property type="component" value="Unassembled WGS sequence"/>
</dbReference>
<proteinExistence type="predicted"/>
<dbReference type="RefSeq" id="WP_191124792.1">
    <property type="nucleotide sequence ID" value="NZ_JACXWY010000009.1"/>
</dbReference>
<sequence length="339" mass="36398">MTDAETVRALLREHIHTAGTQWNLGTFGAIAEFMRDPGEACEIVDRPDLLSAATARGSIGFGSLAGIRPFASESATGASWNHRVALCLPTDACAMSGRTELTELGPDKDALREEDRAAILFDMGLGTLQADICIRTADPALIGVLRAEAGRPLFAPGNGAMGAILAAGPHRVFIARLGRCEVYQPIPPADGKSPEGPHTHVLPKLLRSGRTHAATEPVPDGFVPCAHLIPAHPVKDAMGRPSPWDERAHKEFQRLLQAHGDAELVRVKRDLLAAIRGGDQPSSFPVPKVRAANHTIKATLRQLAASSERRKDLDSWWAVFDARKLEDGAPDENDAYGHA</sequence>
<comment type="caution">
    <text evidence="1">The sequence shown here is derived from an EMBL/GenBank/DDBJ whole genome shotgun (WGS) entry which is preliminary data.</text>
</comment>
<organism evidence="1 2">
    <name type="scientific">Bosea spartocytisi</name>
    <dbReference type="NCBI Taxonomy" id="2773451"/>
    <lineage>
        <taxon>Bacteria</taxon>
        <taxon>Pseudomonadati</taxon>
        <taxon>Pseudomonadota</taxon>
        <taxon>Alphaproteobacteria</taxon>
        <taxon>Hyphomicrobiales</taxon>
        <taxon>Boseaceae</taxon>
        <taxon>Bosea</taxon>
    </lineage>
</organism>
<dbReference type="AlphaFoldDB" id="A0A927E9M5"/>
<protein>
    <submittedName>
        <fullName evidence="1">Uncharacterized protein</fullName>
    </submittedName>
</protein>